<dbReference type="Pfam" id="PF10601">
    <property type="entry name" value="zf-LITAF-like"/>
    <property type="match status" value="1"/>
</dbReference>
<evidence type="ECO:0000256" key="3">
    <source>
        <dbReference type="ARBA" id="ARBA00022723"/>
    </source>
</evidence>
<evidence type="ECO:0000256" key="2">
    <source>
        <dbReference type="ARBA" id="ARBA00005975"/>
    </source>
</evidence>
<evidence type="ECO:0000256" key="6">
    <source>
        <dbReference type="SAM" id="MobiDB-lite"/>
    </source>
</evidence>
<accession>A0A9N8VXJ0</accession>
<dbReference type="GO" id="GO:0008270">
    <property type="term" value="F:zinc ion binding"/>
    <property type="evidence" value="ECO:0007669"/>
    <property type="project" value="TreeGrafter"/>
</dbReference>
<dbReference type="PANTHER" id="PTHR23292">
    <property type="entry name" value="LIPOPOLYSACCHARIDE-INDUCED TUMOR NECROSIS FACTOR-ALPHA FACTOR"/>
    <property type="match status" value="1"/>
</dbReference>
<dbReference type="PANTHER" id="PTHR23292:SF6">
    <property type="entry name" value="FI16602P1-RELATED"/>
    <property type="match status" value="1"/>
</dbReference>
<keyword evidence="3" id="KW-0479">Metal-binding</keyword>
<comment type="caution">
    <text evidence="8">The sequence shown here is derived from an EMBL/GenBank/DDBJ whole genome shotgun (WGS) entry which is preliminary data.</text>
</comment>
<keyword evidence="4" id="KW-0862">Zinc</keyword>
<evidence type="ECO:0000256" key="1">
    <source>
        <dbReference type="ARBA" id="ARBA00004170"/>
    </source>
</evidence>
<dbReference type="SMART" id="SM00714">
    <property type="entry name" value="LITAF"/>
    <property type="match status" value="1"/>
</dbReference>
<feature type="region of interest" description="Disordered" evidence="6">
    <location>
        <begin position="1"/>
        <end position="75"/>
    </location>
</feature>
<evidence type="ECO:0000313" key="9">
    <source>
        <dbReference type="Proteomes" id="UP000789706"/>
    </source>
</evidence>
<dbReference type="PROSITE" id="PS51837">
    <property type="entry name" value="LITAF"/>
    <property type="match status" value="1"/>
</dbReference>
<dbReference type="AlphaFoldDB" id="A0A9N8VXJ0"/>
<organism evidence="8 9">
    <name type="scientific">Diversispora eburnea</name>
    <dbReference type="NCBI Taxonomy" id="1213867"/>
    <lineage>
        <taxon>Eukaryota</taxon>
        <taxon>Fungi</taxon>
        <taxon>Fungi incertae sedis</taxon>
        <taxon>Mucoromycota</taxon>
        <taxon>Glomeromycotina</taxon>
        <taxon>Glomeromycetes</taxon>
        <taxon>Diversisporales</taxon>
        <taxon>Diversisporaceae</taxon>
        <taxon>Diversispora</taxon>
    </lineage>
</organism>
<proteinExistence type="inferred from homology"/>
<evidence type="ECO:0000259" key="7">
    <source>
        <dbReference type="PROSITE" id="PS51837"/>
    </source>
</evidence>
<dbReference type="Proteomes" id="UP000789706">
    <property type="component" value="Unassembled WGS sequence"/>
</dbReference>
<keyword evidence="9" id="KW-1185">Reference proteome</keyword>
<evidence type="ECO:0000256" key="4">
    <source>
        <dbReference type="ARBA" id="ARBA00022833"/>
    </source>
</evidence>
<dbReference type="GO" id="GO:0016020">
    <property type="term" value="C:membrane"/>
    <property type="evidence" value="ECO:0007669"/>
    <property type="project" value="UniProtKB-SubCell"/>
</dbReference>
<evidence type="ECO:0000313" key="8">
    <source>
        <dbReference type="EMBL" id="CAG8464484.1"/>
    </source>
</evidence>
<protein>
    <submittedName>
        <fullName evidence="8">3867_t:CDS:1</fullName>
    </submittedName>
</protein>
<dbReference type="InterPro" id="IPR006629">
    <property type="entry name" value="LITAF"/>
</dbReference>
<evidence type="ECO:0000256" key="5">
    <source>
        <dbReference type="ARBA" id="ARBA00023136"/>
    </source>
</evidence>
<reference evidence="8" key="1">
    <citation type="submission" date="2021-06" db="EMBL/GenBank/DDBJ databases">
        <authorList>
            <person name="Kallberg Y."/>
            <person name="Tangrot J."/>
            <person name="Rosling A."/>
        </authorList>
    </citation>
    <scope>NUCLEOTIDE SEQUENCE</scope>
    <source>
        <strain evidence="8">AZ414A</strain>
    </source>
</reference>
<dbReference type="InterPro" id="IPR037519">
    <property type="entry name" value="LITAF_fam"/>
</dbReference>
<dbReference type="OrthoDB" id="5599753at2759"/>
<name>A0A9N8VXJ0_9GLOM</name>
<dbReference type="EMBL" id="CAJVPK010000165">
    <property type="protein sequence ID" value="CAG8464484.1"/>
    <property type="molecule type" value="Genomic_DNA"/>
</dbReference>
<comment type="subcellular location">
    <subcellularLocation>
        <location evidence="1">Membrane</location>
        <topology evidence="1">Peripheral membrane protein</topology>
    </subcellularLocation>
</comment>
<comment type="similarity">
    <text evidence="2">Belongs to the CDIP1/LITAF family.</text>
</comment>
<gene>
    <name evidence="8" type="ORF">DEBURN_LOCUS2848</name>
</gene>
<sequence length="163" mass="17673">MSTSQKTDPPLMLSSSDDKQNQQSNVPASPPPPYPQQSFSSMSTDDASRGVPPQGYAEPSQPQVVYIDQPQHTQQPSQTIIMQQAPQFVNITSPSPVRITCPYCSNDIVTTVAETPGSTAYILAGILCCIFWPLMWLPCVMSGCLDKIHSCPICRGTLATVRA</sequence>
<feature type="domain" description="LITAF" evidence="7">
    <location>
        <begin position="77"/>
        <end position="163"/>
    </location>
</feature>
<keyword evidence="5" id="KW-0472">Membrane</keyword>